<evidence type="ECO:0000256" key="4">
    <source>
        <dbReference type="PROSITE-ProRule" id="PRU00489"/>
    </source>
</evidence>
<name>A0A090EFG2_MESPL</name>
<dbReference type="AlphaFoldDB" id="A0A090EFG2"/>
<organism evidence="5 6">
    <name type="scientific">Mesorhizobium plurifarium</name>
    <dbReference type="NCBI Taxonomy" id="69974"/>
    <lineage>
        <taxon>Bacteria</taxon>
        <taxon>Pseudomonadati</taxon>
        <taxon>Pseudomonadota</taxon>
        <taxon>Alphaproteobacteria</taxon>
        <taxon>Hyphomicrobiales</taxon>
        <taxon>Phyllobacteriaceae</taxon>
        <taxon>Mesorhizobium</taxon>
    </lineage>
</organism>
<dbReference type="InterPro" id="IPR007757">
    <property type="entry name" value="MT-A70-like"/>
</dbReference>
<keyword evidence="3" id="KW-0949">S-adenosyl-L-methionine</keyword>
<dbReference type="Proteomes" id="UP000045285">
    <property type="component" value="Unassembled WGS sequence"/>
</dbReference>
<accession>A0A090EFG2</accession>
<reference evidence="6" key="1">
    <citation type="submission" date="2014-08" db="EMBL/GenBank/DDBJ databases">
        <authorList>
            <person name="Moulin L."/>
        </authorList>
    </citation>
    <scope>NUCLEOTIDE SEQUENCE [LARGE SCALE GENOMIC DNA]</scope>
</reference>
<dbReference type="GO" id="GO:0032259">
    <property type="term" value="P:methylation"/>
    <property type="evidence" value="ECO:0007669"/>
    <property type="project" value="UniProtKB-KW"/>
</dbReference>
<protein>
    <submittedName>
        <fullName evidence="5">Putative MT-A70 family protein</fullName>
    </submittedName>
</protein>
<keyword evidence="2" id="KW-0808">Transferase</keyword>
<dbReference type="PANTHER" id="PTHR12829:SF7">
    <property type="entry name" value="N6-ADENOSINE-METHYLTRANSFERASE CATALYTIC SUBUNIT"/>
    <property type="match status" value="1"/>
</dbReference>
<evidence type="ECO:0000313" key="6">
    <source>
        <dbReference type="Proteomes" id="UP000045285"/>
    </source>
</evidence>
<dbReference type="GO" id="GO:0008757">
    <property type="term" value="F:S-adenosylmethionine-dependent methyltransferase activity"/>
    <property type="evidence" value="ECO:0007669"/>
    <property type="project" value="UniProtKB-ARBA"/>
</dbReference>
<dbReference type="Pfam" id="PF05063">
    <property type="entry name" value="MT-A70"/>
    <property type="match status" value="1"/>
</dbReference>
<sequence length="226" mass="25588">MSLDVALVTKQFAEIRPTGGFKTMLIDFPWEFEHWSDKGQGKAPQRHYDCLSIEEICSVPIDALMADDCAVFIWFTWPLMMEWARVIRALGLDYGGLGWEWLKYNPKTGKYAFGGGYGTRKNLEPCVLCMKGDPQLRQPIESDMLGPAVVPVGVRSVRDFIEAMPLDAIRQPRRVHSQKPDEQYERIETLFDGPYVELFSRADRPGWVSWGNQTGLLNAKPASTAA</sequence>
<evidence type="ECO:0000256" key="1">
    <source>
        <dbReference type="ARBA" id="ARBA00022603"/>
    </source>
</evidence>
<dbReference type="EMBL" id="CCMZ01000056">
    <property type="protein sequence ID" value="CDX26858.1"/>
    <property type="molecule type" value="Genomic_DNA"/>
</dbReference>
<proteinExistence type="inferred from homology"/>
<dbReference type="PROSITE" id="PS51143">
    <property type="entry name" value="MT_A70"/>
    <property type="match status" value="1"/>
</dbReference>
<evidence type="ECO:0000256" key="3">
    <source>
        <dbReference type="ARBA" id="ARBA00022691"/>
    </source>
</evidence>
<gene>
    <name evidence="5" type="ORF">MPL3356_60591</name>
</gene>
<keyword evidence="1" id="KW-0489">Methyltransferase</keyword>
<dbReference type="PANTHER" id="PTHR12829">
    <property type="entry name" value="N6-ADENOSINE-METHYLTRANSFERASE"/>
    <property type="match status" value="1"/>
</dbReference>
<evidence type="ECO:0000313" key="5">
    <source>
        <dbReference type="EMBL" id="CDX26858.1"/>
    </source>
</evidence>
<comment type="similarity">
    <text evidence="4">Belongs to the MT-A70-like family.</text>
</comment>
<evidence type="ECO:0000256" key="2">
    <source>
        <dbReference type="ARBA" id="ARBA00022679"/>
    </source>
</evidence>
<keyword evidence="6" id="KW-1185">Reference proteome</keyword>
<dbReference type="GO" id="GO:0008173">
    <property type="term" value="F:RNA methyltransferase activity"/>
    <property type="evidence" value="ECO:0007669"/>
    <property type="project" value="UniProtKB-ARBA"/>
</dbReference>